<feature type="transmembrane region" description="Helical" evidence="1">
    <location>
        <begin position="67"/>
        <end position="96"/>
    </location>
</feature>
<dbReference type="RefSeq" id="WP_173098725.1">
    <property type="nucleotide sequence ID" value="NZ_CP053892.1"/>
</dbReference>
<keyword evidence="3" id="KW-1185">Reference proteome</keyword>
<feature type="transmembrane region" description="Helical" evidence="1">
    <location>
        <begin position="35"/>
        <end position="55"/>
    </location>
</feature>
<sequence>MNTRIPFVAAPLLVTAYGLLRLADGANGDRGPGLAWTAGHAAFLAAIVLFAPVLLEMRRRAGGGALATATAAVGLAGAACALAQIGIDLAVGTLAADHADMGRRFDDVQSVPGVTPVVYTVGPALFYVALTVVLGHLAVRREVPAWAPVVLFAGVAASVADLDLLPVAGLLFLAALVPLVRRVPARHAAGVRAGA</sequence>
<protein>
    <submittedName>
        <fullName evidence="2">Uncharacterized protein</fullName>
    </submittedName>
</protein>
<organism evidence="2 3">
    <name type="scientific">Actinomadura verrucosospora</name>
    <dbReference type="NCBI Taxonomy" id="46165"/>
    <lineage>
        <taxon>Bacteria</taxon>
        <taxon>Bacillati</taxon>
        <taxon>Actinomycetota</taxon>
        <taxon>Actinomycetes</taxon>
        <taxon>Streptosporangiales</taxon>
        <taxon>Thermomonosporaceae</taxon>
        <taxon>Actinomadura</taxon>
    </lineage>
</organism>
<evidence type="ECO:0000313" key="3">
    <source>
        <dbReference type="Proteomes" id="UP000501240"/>
    </source>
</evidence>
<feature type="transmembrane region" description="Helical" evidence="1">
    <location>
        <begin position="149"/>
        <end position="177"/>
    </location>
</feature>
<proteinExistence type="predicted"/>
<keyword evidence="1" id="KW-0472">Membrane</keyword>
<name>A0A7D3ZNP7_ACTVE</name>
<accession>A0A7D3ZNP7</accession>
<evidence type="ECO:0000313" key="2">
    <source>
        <dbReference type="EMBL" id="QKG25041.1"/>
    </source>
</evidence>
<dbReference type="Proteomes" id="UP000501240">
    <property type="component" value="Chromosome"/>
</dbReference>
<keyword evidence="1" id="KW-1133">Transmembrane helix</keyword>
<dbReference type="EMBL" id="CP053892">
    <property type="protein sequence ID" value="QKG25041.1"/>
    <property type="molecule type" value="Genomic_DNA"/>
</dbReference>
<evidence type="ECO:0000256" key="1">
    <source>
        <dbReference type="SAM" id="Phobius"/>
    </source>
</evidence>
<dbReference type="AlphaFoldDB" id="A0A7D3ZNP7"/>
<feature type="transmembrane region" description="Helical" evidence="1">
    <location>
        <begin position="116"/>
        <end position="137"/>
    </location>
</feature>
<reference evidence="2 3" key="1">
    <citation type="submission" date="2020-05" db="EMBL/GenBank/DDBJ databases">
        <title>Actinomadura verrucosospora NRRL-B18236 (PFL_A860) Genome sequencing and assembly.</title>
        <authorList>
            <person name="Samborskyy M."/>
        </authorList>
    </citation>
    <scope>NUCLEOTIDE SEQUENCE [LARGE SCALE GENOMIC DNA]</scope>
    <source>
        <strain evidence="2 3">NRRL:B18236</strain>
    </source>
</reference>
<gene>
    <name evidence="2" type="ORF">ACTIVE_6692</name>
</gene>
<keyword evidence="1" id="KW-0812">Transmembrane</keyword>